<dbReference type="AlphaFoldDB" id="A0A975TBM7"/>
<dbReference type="Proteomes" id="UP000683511">
    <property type="component" value="Chromosome"/>
</dbReference>
<evidence type="ECO:0000313" key="1">
    <source>
        <dbReference type="EMBL" id="QXE25732.1"/>
    </source>
</evidence>
<sequence length="110" mass="12822">MYNHAVSFAEDTNYIQVKAKALTGLAELYRIQNKIETALTRHQESIEILDRIRAKCDLAEAYFQLALTYQKMEDTASSEEYFNKAIYLWGPEQIDAPRQIERVLKSMNNE</sequence>
<dbReference type="InterPro" id="IPR019734">
    <property type="entry name" value="TPR_rpt"/>
</dbReference>
<dbReference type="SMART" id="SM00028">
    <property type="entry name" value="TPR"/>
    <property type="match status" value="2"/>
</dbReference>
<dbReference type="EMBL" id="CP021056">
    <property type="protein sequence ID" value="QXE25732.1"/>
    <property type="molecule type" value="Genomic_DNA"/>
</dbReference>
<dbReference type="Pfam" id="PF13424">
    <property type="entry name" value="TPR_12"/>
    <property type="match status" value="1"/>
</dbReference>
<evidence type="ECO:0000313" key="2">
    <source>
        <dbReference type="Proteomes" id="UP000683511"/>
    </source>
</evidence>
<reference evidence="1" key="1">
    <citation type="submission" date="2017-04" db="EMBL/GenBank/DDBJ databases">
        <title>Genome deletions in a multicellular cyanobacterial endosymbiont for morphological adaptation in marine diatoms.</title>
        <authorList>
            <person name="Wang Y."/>
            <person name="Gao H."/>
            <person name="Li R."/>
            <person name="Xu X."/>
        </authorList>
    </citation>
    <scope>NUCLEOTIDE SEQUENCE</scope>
    <source>
        <strain evidence="1">FACHB 800</strain>
    </source>
</reference>
<evidence type="ECO:0008006" key="3">
    <source>
        <dbReference type="Google" id="ProtNLM"/>
    </source>
</evidence>
<dbReference type="KEGG" id="rsin:B6N60_04452"/>
<proteinExistence type="predicted"/>
<dbReference type="RefSeq" id="WP_418889591.1">
    <property type="nucleotide sequence ID" value="NZ_CP021056.1"/>
</dbReference>
<accession>A0A975TBM7</accession>
<dbReference type="InterPro" id="IPR011990">
    <property type="entry name" value="TPR-like_helical_dom_sf"/>
</dbReference>
<dbReference type="Gene3D" id="1.25.40.10">
    <property type="entry name" value="Tetratricopeptide repeat domain"/>
    <property type="match status" value="1"/>
</dbReference>
<keyword evidence="2" id="KW-1185">Reference proteome</keyword>
<organism evidence="1 2">
    <name type="scientific">Richelia sinica FACHB-800</name>
    <dbReference type="NCBI Taxonomy" id="1357546"/>
    <lineage>
        <taxon>Bacteria</taxon>
        <taxon>Bacillati</taxon>
        <taxon>Cyanobacteriota</taxon>
        <taxon>Cyanophyceae</taxon>
        <taxon>Nostocales</taxon>
        <taxon>Nostocaceae</taxon>
        <taxon>Richelia</taxon>
    </lineage>
</organism>
<name>A0A975TBM7_9NOST</name>
<gene>
    <name evidence="1" type="ORF">B6N60_04452</name>
</gene>
<protein>
    <recommendedName>
        <fullName evidence="3">Tetratricopeptide repeat protein</fullName>
    </recommendedName>
</protein>
<dbReference type="SUPFAM" id="SSF48452">
    <property type="entry name" value="TPR-like"/>
    <property type="match status" value="1"/>
</dbReference>